<evidence type="ECO:0000313" key="3">
    <source>
        <dbReference type="Proteomes" id="UP000548304"/>
    </source>
</evidence>
<comment type="caution">
    <text evidence="2">The sequence shown here is derived from an EMBL/GenBank/DDBJ whole genome shotgun (WGS) entry which is preliminary data.</text>
</comment>
<name>A0A852YX70_9ACTN</name>
<dbReference type="EMBL" id="JACBYW010000001">
    <property type="protein sequence ID" value="NYH77525.1"/>
    <property type="molecule type" value="Genomic_DNA"/>
</dbReference>
<evidence type="ECO:0000313" key="2">
    <source>
        <dbReference type="EMBL" id="NYH77525.1"/>
    </source>
</evidence>
<accession>A0A852YX70</accession>
<protein>
    <submittedName>
        <fullName evidence="2">Uncharacterized protein</fullName>
    </submittedName>
</protein>
<reference evidence="2 3" key="1">
    <citation type="submission" date="2020-07" db="EMBL/GenBank/DDBJ databases">
        <title>Genomic Encyclopedia of Type Strains, Phase III (KMG-III): the genomes of soil and plant-associated and newly described type strains.</title>
        <authorList>
            <person name="Whitman W."/>
        </authorList>
    </citation>
    <scope>NUCLEOTIDE SEQUENCE [LARGE SCALE GENOMIC DNA]</scope>
    <source>
        <strain evidence="2 3">CECT 8576</strain>
    </source>
</reference>
<dbReference type="AlphaFoldDB" id="A0A852YX70"/>
<gene>
    <name evidence="2" type="ORF">FHR84_000839</name>
</gene>
<feature type="compositionally biased region" description="Basic residues" evidence="1">
    <location>
        <begin position="92"/>
        <end position="106"/>
    </location>
</feature>
<proteinExistence type="predicted"/>
<evidence type="ECO:0000256" key="1">
    <source>
        <dbReference type="SAM" id="MobiDB-lite"/>
    </source>
</evidence>
<dbReference type="Proteomes" id="UP000548304">
    <property type="component" value="Unassembled WGS sequence"/>
</dbReference>
<organism evidence="2 3">
    <name type="scientific">Actinopolyspora biskrensis</name>
    <dbReference type="NCBI Taxonomy" id="1470178"/>
    <lineage>
        <taxon>Bacteria</taxon>
        <taxon>Bacillati</taxon>
        <taxon>Actinomycetota</taxon>
        <taxon>Actinomycetes</taxon>
        <taxon>Actinopolysporales</taxon>
        <taxon>Actinopolysporaceae</taxon>
        <taxon>Actinopolyspora</taxon>
    </lineage>
</organism>
<feature type="region of interest" description="Disordered" evidence="1">
    <location>
        <begin position="76"/>
        <end position="106"/>
    </location>
</feature>
<sequence>MRERNNTSRARAAIRWLRQLGTRIRELEERRILLNRPWEENFLHWSHDGGSWRLHGHLVPTTRNRCRSTTRSGWCPAQAGCSTDNAPAHSSARVRPRKHRSAPNRS</sequence>
<dbReference type="RefSeq" id="WP_179533352.1">
    <property type="nucleotide sequence ID" value="NZ_JACBYW010000001.1"/>
</dbReference>
<keyword evidence="3" id="KW-1185">Reference proteome</keyword>